<evidence type="ECO:0000313" key="3">
    <source>
        <dbReference type="Proteomes" id="UP000008363"/>
    </source>
</evidence>
<accession>K6VT21</accession>
<dbReference type="Proteomes" id="UP000008363">
    <property type="component" value="Unassembled WGS sequence"/>
</dbReference>
<gene>
    <name evidence="2" type="ORF">GORHZ_083_00030</name>
</gene>
<evidence type="ECO:0000256" key="1">
    <source>
        <dbReference type="SAM" id="MobiDB-lite"/>
    </source>
</evidence>
<comment type="caution">
    <text evidence="2">The sequence shown here is derived from an EMBL/GenBank/DDBJ whole genome shotgun (WGS) entry which is preliminary data.</text>
</comment>
<organism evidence="2 3">
    <name type="scientific">Gordonia rhizosphera NBRC 16068</name>
    <dbReference type="NCBI Taxonomy" id="1108045"/>
    <lineage>
        <taxon>Bacteria</taxon>
        <taxon>Bacillati</taxon>
        <taxon>Actinomycetota</taxon>
        <taxon>Actinomycetes</taxon>
        <taxon>Mycobacteriales</taxon>
        <taxon>Gordoniaceae</taxon>
        <taxon>Gordonia</taxon>
    </lineage>
</organism>
<evidence type="ECO:0000313" key="2">
    <source>
        <dbReference type="EMBL" id="GAB90060.1"/>
    </source>
</evidence>
<dbReference type="AlphaFoldDB" id="K6VT21"/>
<feature type="region of interest" description="Disordered" evidence="1">
    <location>
        <begin position="35"/>
        <end position="63"/>
    </location>
</feature>
<sequence>MLDADIPKPEAMVLYDELHPPARQGAAVLAVRVGGSGGCGEGRPRGGFRRRPPPVNSNPHTNP</sequence>
<keyword evidence="3" id="KW-1185">Reference proteome</keyword>
<protein>
    <submittedName>
        <fullName evidence="2">Uncharacterized protein</fullName>
    </submittedName>
</protein>
<name>K6VT21_9ACTN</name>
<dbReference type="EMBL" id="BAHC01000083">
    <property type="protein sequence ID" value="GAB90060.1"/>
    <property type="molecule type" value="Genomic_DNA"/>
</dbReference>
<reference evidence="2 3" key="1">
    <citation type="submission" date="2012-08" db="EMBL/GenBank/DDBJ databases">
        <title>Whole genome shotgun sequence of Gordonia rhizosphera NBRC 16068.</title>
        <authorList>
            <person name="Takarada H."/>
            <person name="Isaki S."/>
            <person name="Hosoyama A."/>
            <person name="Tsuchikane K."/>
            <person name="Katsumata H."/>
            <person name="Baba S."/>
            <person name="Ohji S."/>
            <person name="Yamazaki S."/>
            <person name="Fujita N."/>
        </authorList>
    </citation>
    <scope>NUCLEOTIDE SEQUENCE [LARGE SCALE GENOMIC DNA]</scope>
    <source>
        <strain evidence="2 3">NBRC 16068</strain>
    </source>
</reference>
<proteinExistence type="predicted"/>